<keyword evidence="2" id="KW-1185">Reference proteome</keyword>
<dbReference type="AlphaFoldDB" id="A0A0F3GRB2"/>
<accession>A0A0F3GRB2</accession>
<name>A0A0F3GRB2_9BACT</name>
<sequence length="153" mass="18015">MYPDHLRINGRNICLPSEFNKSDKLYRSYDRYDLDDSGEIRETTIRFPDVSFNWSRFSEPGDIIYRKNGKPTDGCYSITVETSRFENIANPVHDPINDDDNPNYAHVEVRVLKDGEDFNFEPPKGRKLNSKATKFKYRRNILNNHTKETYPVM</sequence>
<gene>
    <name evidence="1" type="ORF">MBAV_003316</name>
</gene>
<organism evidence="1 2">
    <name type="scientific">Candidatus Magnetobacterium bavaricum</name>
    <dbReference type="NCBI Taxonomy" id="29290"/>
    <lineage>
        <taxon>Bacteria</taxon>
        <taxon>Pseudomonadati</taxon>
        <taxon>Nitrospirota</taxon>
        <taxon>Thermodesulfovibrionia</taxon>
        <taxon>Thermodesulfovibrionales</taxon>
        <taxon>Candidatus Magnetobacteriaceae</taxon>
        <taxon>Candidatus Magnetobacterium</taxon>
    </lineage>
</organism>
<comment type="caution">
    <text evidence="1">The sequence shown here is derived from an EMBL/GenBank/DDBJ whole genome shotgun (WGS) entry which is preliminary data.</text>
</comment>
<proteinExistence type="predicted"/>
<reference evidence="1 2" key="1">
    <citation type="submission" date="2015-02" db="EMBL/GenBank/DDBJ databases">
        <title>Single-cell genomics of uncultivated deep-branching MTB reveals a conserved set of magnetosome genes.</title>
        <authorList>
            <person name="Kolinko S."/>
            <person name="Richter M."/>
            <person name="Glockner F.O."/>
            <person name="Brachmann A."/>
            <person name="Schuler D."/>
        </authorList>
    </citation>
    <scope>NUCLEOTIDE SEQUENCE [LARGE SCALE GENOMIC DNA]</scope>
    <source>
        <strain evidence="1">TM-1</strain>
    </source>
</reference>
<protein>
    <submittedName>
        <fullName evidence="1">Uncharacterized protein</fullName>
    </submittedName>
</protein>
<dbReference type="Proteomes" id="UP000033423">
    <property type="component" value="Unassembled WGS sequence"/>
</dbReference>
<evidence type="ECO:0000313" key="1">
    <source>
        <dbReference type="EMBL" id="KJU84489.1"/>
    </source>
</evidence>
<dbReference type="EMBL" id="LACI01001428">
    <property type="protein sequence ID" value="KJU84489.1"/>
    <property type="molecule type" value="Genomic_DNA"/>
</dbReference>
<evidence type="ECO:0000313" key="2">
    <source>
        <dbReference type="Proteomes" id="UP000033423"/>
    </source>
</evidence>